<dbReference type="RefSeq" id="WP_149849210.1">
    <property type="nucleotide sequence ID" value="NZ_VUOB01000016.1"/>
</dbReference>
<dbReference type="Proteomes" id="UP000323454">
    <property type="component" value="Unassembled WGS sequence"/>
</dbReference>
<evidence type="ECO:0000256" key="1">
    <source>
        <dbReference type="ARBA" id="ARBA00006479"/>
    </source>
</evidence>
<reference evidence="2 3" key="2">
    <citation type="submission" date="2019-09" db="EMBL/GenBank/DDBJ databases">
        <authorList>
            <person name="Jin C."/>
        </authorList>
    </citation>
    <scope>NUCLEOTIDE SEQUENCE [LARGE SCALE GENOMIC DNA]</scope>
    <source>
        <strain evidence="2 3">AN110305</strain>
    </source>
</reference>
<dbReference type="SUPFAM" id="SSF53067">
    <property type="entry name" value="Actin-like ATPase domain"/>
    <property type="match status" value="1"/>
</dbReference>
<name>A0A5B2XI10_9PSEU</name>
<comment type="similarity">
    <text evidence="1">Belongs to the ROK (NagC/XylR) family.</text>
</comment>
<keyword evidence="3" id="KW-1185">Reference proteome</keyword>
<evidence type="ECO:0000313" key="3">
    <source>
        <dbReference type="Proteomes" id="UP000323454"/>
    </source>
</evidence>
<dbReference type="Pfam" id="PF00480">
    <property type="entry name" value="ROK"/>
    <property type="match status" value="1"/>
</dbReference>
<dbReference type="AlphaFoldDB" id="A0A5B2XI10"/>
<protein>
    <submittedName>
        <fullName evidence="2">ROK family protein</fullName>
    </submittedName>
</protein>
<accession>A0A5B2XI10</accession>
<dbReference type="InterPro" id="IPR043129">
    <property type="entry name" value="ATPase_NBD"/>
</dbReference>
<dbReference type="InterPro" id="IPR000600">
    <property type="entry name" value="ROK"/>
</dbReference>
<dbReference type="OrthoDB" id="8772678at2"/>
<evidence type="ECO:0000313" key="2">
    <source>
        <dbReference type="EMBL" id="KAA2263478.1"/>
    </source>
</evidence>
<comment type="caution">
    <text evidence="2">The sequence shown here is derived from an EMBL/GenBank/DDBJ whole genome shotgun (WGS) entry which is preliminary data.</text>
</comment>
<gene>
    <name evidence="2" type="ORF">F0L68_09970</name>
</gene>
<dbReference type="PROSITE" id="PS01125">
    <property type="entry name" value="ROK"/>
    <property type="match status" value="1"/>
</dbReference>
<dbReference type="PANTHER" id="PTHR18964">
    <property type="entry name" value="ROK (REPRESSOR, ORF, KINASE) FAMILY"/>
    <property type="match status" value="1"/>
</dbReference>
<dbReference type="InterPro" id="IPR049874">
    <property type="entry name" value="ROK_cs"/>
</dbReference>
<reference evidence="2 3" key="1">
    <citation type="submission" date="2019-09" db="EMBL/GenBank/DDBJ databases">
        <title>Goodfellowia gen. nov., a new genus of the Pseudonocardineae related to Actinoalloteichus, containing Goodfellowia coeruleoviolacea gen. nov., comb. nov. gen. nov., comb. nov.</title>
        <authorList>
            <person name="Labeda D."/>
        </authorList>
    </citation>
    <scope>NUCLEOTIDE SEQUENCE [LARGE SCALE GENOMIC DNA]</scope>
    <source>
        <strain evidence="2 3">AN110305</strain>
    </source>
</reference>
<organism evidence="2 3">
    <name type="scientific">Solihabitans fulvus</name>
    <dbReference type="NCBI Taxonomy" id="1892852"/>
    <lineage>
        <taxon>Bacteria</taxon>
        <taxon>Bacillati</taxon>
        <taxon>Actinomycetota</taxon>
        <taxon>Actinomycetes</taxon>
        <taxon>Pseudonocardiales</taxon>
        <taxon>Pseudonocardiaceae</taxon>
        <taxon>Solihabitans</taxon>
    </lineage>
</organism>
<proteinExistence type="inferred from homology"/>
<dbReference type="PANTHER" id="PTHR18964:SF169">
    <property type="entry name" value="N-ACETYLMANNOSAMINE KINASE"/>
    <property type="match status" value="1"/>
</dbReference>
<dbReference type="EMBL" id="VUOB01000016">
    <property type="protein sequence ID" value="KAA2263478.1"/>
    <property type="molecule type" value="Genomic_DNA"/>
</dbReference>
<dbReference type="Gene3D" id="3.30.420.40">
    <property type="match status" value="2"/>
</dbReference>
<sequence length="296" mass="30105">MTDLVLALDVGGTKIAGALVDRDGRVRRSARRPTPVDDAERTWQEVRAVITEALAGEVVAGVGIACAGPVHTGDGTVSPINIERWQDFPLRDRVADELPGVRVELAGDGVCMALGEHWLGAARESRFVVGLVVSTGVGGGLVLDGKPYGGRSGNAGHLGHVVVEPDGLPCTCGGRGCVETVAGGPNLVRWARAQGWQARDAAELAEQARAGEEIPLAAFERAGRAVGLAIAATAAVCDLDLAVIGGGVAQAGELLFGPVRRTLATHAGLSYLAGLTVVPATLGGDAGLVGAARLVT</sequence>